<organism evidence="1 2">
    <name type="scientific">Lentzea alba</name>
    <dbReference type="NCBI Taxonomy" id="2714351"/>
    <lineage>
        <taxon>Bacteria</taxon>
        <taxon>Bacillati</taxon>
        <taxon>Actinomycetota</taxon>
        <taxon>Actinomycetes</taxon>
        <taxon>Pseudonocardiales</taxon>
        <taxon>Pseudonocardiaceae</taxon>
        <taxon>Lentzea</taxon>
    </lineage>
</organism>
<reference evidence="1 2" key="1">
    <citation type="submission" date="2020-03" db="EMBL/GenBank/DDBJ databases">
        <title>Isolation and identification of active actinomycetes.</title>
        <authorList>
            <person name="Sun X."/>
        </authorList>
    </citation>
    <scope>NUCLEOTIDE SEQUENCE [LARGE SCALE GENOMIC DNA]</scope>
    <source>
        <strain evidence="1 2">NEAU-D13</strain>
    </source>
</reference>
<keyword evidence="2" id="KW-1185">Reference proteome</keyword>
<accession>A0A7C9RNV7</accession>
<protein>
    <submittedName>
        <fullName evidence="1">Uncharacterized protein</fullName>
    </submittedName>
</protein>
<dbReference type="Proteomes" id="UP000481360">
    <property type="component" value="Unassembled WGS sequence"/>
</dbReference>
<sequence length="135" mass="14886">MKRLALLAPLLVLTACGTSDDTVEDLTDRIESDLKAHDGISAVEVKYTTGLDHRQSLSVTATVPDRAKADEAMEIIRRDYWTGTGRRVDFRIKFSSPAGAEVLSSDDVKFELGDVVEMEREYGPRSEAGELEPGR</sequence>
<evidence type="ECO:0000313" key="2">
    <source>
        <dbReference type="Proteomes" id="UP000481360"/>
    </source>
</evidence>
<gene>
    <name evidence="1" type="ORF">G7043_07880</name>
</gene>
<dbReference type="PROSITE" id="PS51257">
    <property type="entry name" value="PROKAR_LIPOPROTEIN"/>
    <property type="match status" value="1"/>
</dbReference>
<dbReference type="EMBL" id="JAAMPJ010000001">
    <property type="protein sequence ID" value="NGY58847.1"/>
    <property type="molecule type" value="Genomic_DNA"/>
</dbReference>
<evidence type="ECO:0000313" key="1">
    <source>
        <dbReference type="EMBL" id="NGY58847.1"/>
    </source>
</evidence>
<dbReference type="AlphaFoldDB" id="A0A7C9RNV7"/>
<name>A0A7C9RNV7_9PSEU</name>
<dbReference type="RefSeq" id="WP_166044796.1">
    <property type="nucleotide sequence ID" value="NZ_JAAMPJ010000001.1"/>
</dbReference>
<proteinExistence type="predicted"/>
<comment type="caution">
    <text evidence="1">The sequence shown here is derived from an EMBL/GenBank/DDBJ whole genome shotgun (WGS) entry which is preliminary data.</text>
</comment>